<proteinExistence type="predicted"/>
<dbReference type="Pfam" id="PF00595">
    <property type="entry name" value="PDZ"/>
    <property type="match status" value="1"/>
</dbReference>
<feature type="compositionally biased region" description="Low complexity" evidence="1">
    <location>
        <begin position="535"/>
        <end position="578"/>
    </location>
</feature>
<feature type="region of interest" description="Disordered" evidence="1">
    <location>
        <begin position="468"/>
        <end position="610"/>
    </location>
</feature>
<keyword evidence="4" id="KW-1185">Reference proteome</keyword>
<evidence type="ECO:0000259" key="2">
    <source>
        <dbReference type="PROSITE" id="PS50106"/>
    </source>
</evidence>
<feature type="compositionally biased region" description="Low complexity" evidence="1">
    <location>
        <begin position="477"/>
        <end position="496"/>
    </location>
</feature>
<protein>
    <recommendedName>
        <fullName evidence="2">PDZ domain-containing protein</fullName>
    </recommendedName>
</protein>
<gene>
    <name evidence="3" type="ORF">ONE63_002107</name>
</gene>
<sequence>MAPGRFRRRLSDDHSDVAEPSSGSGTSGAAAESTTPSTAKSWLDGTGSTRGRLPWLSPRERRHPLRDVRLSCFRRYILSRSYLPGSVGGPSLSDGDLLCGGESSPRGSKSSENVYFVSPPRQQPEQEKQPSKAGGHGANLSARLRALSARCLALVHSNKATITQHEKRSRPCKQRSFSSGALPGLHDFQRRQLNPIYRDDGDQTPLSPSPSNGVLGGEEDCDSGILVSEATSTPLSSLPGCGGSGGGGGRGGRATAASRALRSASLDRELLGGSPLLDHDEDQDPDEQDDHVAHSATSQARRSRASTKSSSSSSEISEIFSRFQRRRVAGTSCGSVVSSSRPSSPPLLPAPPQRSGDGAGAARSAPGAGRRREFHLVRLTRAAPTEELGIFIAKSEAPDRGAQGYVVAHVVPGGLAHRDGQLRLGDELVVVNGRQLRGLSMAAARQRLRAGPTQVDIVIARPSQCQCRASEGRDSGLDTSGSGDSMTGDSGSASAPCPGPCPPCRSSPARRTLPESSVDYENVVLRPRERTTNLASAESTSSSSSAASNGHASSSPAASADPSTPPAAAASPGHSPGTSPSPSPVPGRQQLFQKHVTPASVKAARRSLVS</sequence>
<dbReference type="Proteomes" id="UP001075354">
    <property type="component" value="Chromosome 11"/>
</dbReference>
<evidence type="ECO:0000313" key="3">
    <source>
        <dbReference type="EMBL" id="KAJ1522970.1"/>
    </source>
</evidence>
<feature type="region of interest" description="Disordered" evidence="1">
    <location>
        <begin position="94"/>
        <end position="137"/>
    </location>
</feature>
<feature type="compositionally biased region" description="Low complexity" evidence="1">
    <location>
        <begin position="18"/>
        <end position="39"/>
    </location>
</feature>
<comment type="caution">
    <text evidence="3">The sequence shown here is derived from an EMBL/GenBank/DDBJ whole genome shotgun (WGS) entry which is preliminary data.</text>
</comment>
<dbReference type="InterPro" id="IPR036034">
    <property type="entry name" value="PDZ_sf"/>
</dbReference>
<feature type="region of interest" description="Disordered" evidence="1">
    <location>
        <begin position="271"/>
        <end position="317"/>
    </location>
</feature>
<reference evidence="3" key="1">
    <citation type="submission" date="2022-12" db="EMBL/GenBank/DDBJ databases">
        <title>Chromosome-level genome assembly of the bean flower thrips Megalurothrips usitatus.</title>
        <authorList>
            <person name="Ma L."/>
            <person name="Liu Q."/>
            <person name="Li H."/>
            <person name="Cai W."/>
        </authorList>
    </citation>
    <scope>NUCLEOTIDE SEQUENCE</scope>
    <source>
        <strain evidence="3">Cailab_2022a</strain>
    </source>
</reference>
<evidence type="ECO:0000313" key="4">
    <source>
        <dbReference type="Proteomes" id="UP001075354"/>
    </source>
</evidence>
<feature type="region of interest" description="Disordered" evidence="1">
    <location>
        <begin position="1"/>
        <end position="56"/>
    </location>
</feature>
<dbReference type="EMBL" id="JAPTSV010000011">
    <property type="protein sequence ID" value="KAJ1522970.1"/>
    <property type="molecule type" value="Genomic_DNA"/>
</dbReference>
<dbReference type="Gene3D" id="2.30.42.10">
    <property type="match status" value="1"/>
</dbReference>
<dbReference type="InterPro" id="IPR052074">
    <property type="entry name" value="NonRcpt_TyrProt_Phosphatase"/>
</dbReference>
<accession>A0AAV7XE66</accession>
<dbReference type="PANTHER" id="PTHR46900:SF2">
    <property type="entry name" value="TYROSINE-PROTEIN PHOSPHATASE NON-RECEPTOR TYPE 13"/>
    <property type="match status" value="1"/>
</dbReference>
<dbReference type="PROSITE" id="PS50106">
    <property type="entry name" value="PDZ"/>
    <property type="match status" value="1"/>
</dbReference>
<feature type="region of interest" description="Disordered" evidence="1">
    <location>
        <begin position="331"/>
        <end position="371"/>
    </location>
</feature>
<name>A0AAV7XE66_9NEOP</name>
<feature type="region of interest" description="Disordered" evidence="1">
    <location>
        <begin position="162"/>
        <end position="259"/>
    </location>
</feature>
<feature type="compositionally biased region" description="Gly residues" evidence="1">
    <location>
        <begin position="240"/>
        <end position="252"/>
    </location>
</feature>
<dbReference type="SMART" id="SM00228">
    <property type="entry name" value="PDZ"/>
    <property type="match status" value="1"/>
</dbReference>
<dbReference type="SUPFAM" id="SSF50156">
    <property type="entry name" value="PDZ domain-like"/>
    <property type="match status" value="1"/>
</dbReference>
<feature type="compositionally biased region" description="Acidic residues" evidence="1">
    <location>
        <begin position="279"/>
        <end position="289"/>
    </location>
</feature>
<dbReference type="InterPro" id="IPR001478">
    <property type="entry name" value="PDZ"/>
</dbReference>
<feature type="compositionally biased region" description="Low complexity" evidence="1">
    <location>
        <begin position="295"/>
        <end position="317"/>
    </location>
</feature>
<dbReference type="PANTHER" id="PTHR46900">
    <property type="entry name" value="TYROSINE-PROTEIN PHOSPHATASE NON-RECEPTOR TYPE 13"/>
    <property type="match status" value="1"/>
</dbReference>
<feature type="domain" description="PDZ" evidence="2">
    <location>
        <begin position="376"/>
        <end position="463"/>
    </location>
</feature>
<feature type="compositionally biased region" description="Pro residues" evidence="1">
    <location>
        <begin position="343"/>
        <end position="352"/>
    </location>
</feature>
<organism evidence="3 4">
    <name type="scientific">Megalurothrips usitatus</name>
    <name type="common">bean blossom thrips</name>
    <dbReference type="NCBI Taxonomy" id="439358"/>
    <lineage>
        <taxon>Eukaryota</taxon>
        <taxon>Metazoa</taxon>
        <taxon>Ecdysozoa</taxon>
        <taxon>Arthropoda</taxon>
        <taxon>Hexapoda</taxon>
        <taxon>Insecta</taxon>
        <taxon>Pterygota</taxon>
        <taxon>Neoptera</taxon>
        <taxon>Paraneoptera</taxon>
        <taxon>Thysanoptera</taxon>
        <taxon>Terebrantia</taxon>
        <taxon>Thripoidea</taxon>
        <taxon>Thripidae</taxon>
        <taxon>Megalurothrips</taxon>
    </lineage>
</organism>
<feature type="compositionally biased region" description="Low complexity" evidence="1">
    <location>
        <begin position="353"/>
        <end position="368"/>
    </location>
</feature>
<dbReference type="AlphaFoldDB" id="A0AAV7XE66"/>
<evidence type="ECO:0000256" key="1">
    <source>
        <dbReference type="SAM" id="MobiDB-lite"/>
    </source>
</evidence>